<evidence type="ECO:0000313" key="8">
    <source>
        <dbReference type="Proteomes" id="UP000613266"/>
    </source>
</evidence>
<comment type="caution">
    <text evidence="7">The sequence shown here is derived from an EMBL/GenBank/DDBJ whole genome shotgun (WGS) entry which is preliminary data.</text>
</comment>
<dbReference type="GO" id="GO:0030288">
    <property type="term" value="C:outer membrane-bounded periplasmic space"/>
    <property type="evidence" value="ECO:0007669"/>
    <property type="project" value="TreeGrafter"/>
</dbReference>
<protein>
    <submittedName>
        <fullName evidence="7">LPS export ABC transporter periplasmic protein LptC</fullName>
    </submittedName>
</protein>
<dbReference type="PANTHER" id="PTHR37481">
    <property type="entry name" value="LIPOPOLYSACCHARIDE EXPORT SYSTEM PROTEIN LPTC"/>
    <property type="match status" value="1"/>
</dbReference>
<evidence type="ECO:0000256" key="1">
    <source>
        <dbReference type="ARBA" id="ARBA00022475"/>
    </source>
</evidence>
<dbReference type="InterPro" id="IPR010664">
    <property type="entry name" value="LipoPS_assembly_LptC-rel"/>
</dbReference>
<dbReference type="GO" id="GO:0015221">
    <property type="term" value="F:lipopolysaccharide transmembrane transporter activity"/>
    <property type="evidence" value="ECO:0007669"/>
    <property type="project" value="InterPro"/>
</dbReference>
<proteinExistence type="predicted"/>
<evidence type="ECO:0000256" key="2">
    <source>
        <dbReference type="ARBA" id="ARBA00022519"/>
    </source>
</evidence>
<keyword evidence="4 6" id="KW-1133">Transmembrane helix</keyword>
<dbReference type="GO" id="GO:0005886">
    <property type="term" value="C:plasma membrane"/>
    <property type="evidence" value="ECO:0007669"/>
    <property type="project" value="InterPro"/>
</dbReference>
<keyword evidence="1" id="KW-1003">Cell membrane</keyword>
<name>A0A931NGN3_9BURK</name>
<keyword evidence="3 6" id="KW-0812">Transmembrane</keyword>
<evidence type="ECO:0000256" key="4">
    <source>
        <dbReference type="ARBA" id="ARBA00022989"/>
    </source>
</evidence>
<organism evidence="7 8">
    <name type="scientific">Inhella proteolytica</name>
    <dbReference type="NCBI Taxonomy" id="2795029"/>
    <lineage>
        <taxon>Bacteria</taxon>
        <taxon>Pseudomonadati</taxon>
        <taxon>Pseudomonadota</taxon>
        <taxon>Betaproteobacteria</taxon>
        <taxon>Burkholderiales</taxon>
        <taxon>Sphaerotilaceae</taxon>
        <taxon>Inhella</taxon>
    </lineage>
</organism>
<evidence type="ECO:0000256" key="3">
    <source>
        <dbReference type="ARBA" id="ARBA00022692"/>
    </source>
</evidence>
<dbReference type="RefSeq" id="WP_198111122.1">
    <property type="nucleotide sequence ID" value="NZ_JAEDAK010000006.1"/>
</dbReference>
<dbReference type="EMBL" id="JAEDAK010000006">
    <property type="protein sequence ID" value="MBH9577351.1"/>
    <property type="molecule type" value="Genomic_DNA"/>
</dbReference>
<reference evidence="7" key="1">
    <citation type="submission" date="2020-12" db="EMBL/GenBank/DDBJ databases">
        <title>The genome sequence of Inhella sp. 1Y17.</title>
        <authorList>
            <person name="Liu Y."/>
        </authorList>
    </citation>
    <scope>NUCLEOTIDE SEQUENCE</scope>
    <source>
        <strain evidence="7">1Y17</strain>
    </source>
</reference>
<evidence type="ECO:0000256" key="5">
    <source>
        <dbReference type="ARBA" id="ARBA00023136"/>
    </source>
</evidence>
<sequence>MTSPALAPLGAGTPRRARQSWVWRIQTWLFNYLPLAVLALGALFTTWLVRQTPLPQGPTEAVPLRHVPDYEMRQFELLRYLPDGRQQAWLRGERLRHYPDDDQIEVDQLELRMQDELGRTLLVTAARGQGPAKGERLVLSGAVQVRRFAVGADPGSAAPELELRTEKLTALVPERRLQSDVAVDARAPRLQLQAQGFDYQHASGLLKFRGPSRTVMQTLPRP</sequence>
<dbReference type="Proteomes" id="UP000613266">
    <property type="component" value="Unassembled WGS sequence"/>
</dbReference>
<evidence type="ECO:0000313" key="7">
    <source>
        <dbReference type="EMBL" id="MBH9577351.1"/>
    </source>
</evidence>
<keyword evidence="5 6" id="KW-0472">Membrane</keyword>
<gene>
    <name evidence="7" type="primary">lptC</name>
    <name evidence="7" type="ORF">I7X39_10615</name>
</gene>
<dbReference type="InterPro" id="IPR052363">
    <property type="entry name" value="LPS_export_LptC"/>
</dbReference>
<accession>A0A931NGN3</accession>
<keyword evidence="2" id="KW-0997">Cell inner membrane</keyword>
<dbReference type="GO" id="GO:0017089">
    <property type="term" value="F:glycolipid transfer activity"/>
    <property type="evidence" value="ECO:0007669"/>
    <property type="project" value="TreeGrafter"/>
</dbReference>
<evidence type="ECO:0000256" key="6">
    <source>
        <dbReference type="SAM" id="Phobius"/>
    </source>
</evidence>
<dbReference type="Gene3D" id="2.60.450.10">
    <property type="entry name" value="Lipopolysaccharide (LPS) transport protein A like domain"/>
    <property type="match status" value="1"/>
</dbReference>
<keyword evidence="8" id="KW-1185">Reference proteome</keyword>
<dbReference type="NCBIfam" id="TIGR04409">
    <property type="entry name" value="LptC_YrbK"/>
    <property type="match status" value="1"/>
</dbReference>
<dbReference type="InterPro" id="IPR026265">
    <property type="entry name" value="LptC"/>
</dbReference>
<dbReference type="PANTHER" id="PTHR37481:SF1">
    <property type="entry name" value="LIPOPOLYSACCHARIDE EXPORT SYSTEM PROTEIN LPTC"/>
    <property type="match status" value="1"/>
</dbReference>
<feature type="transmembrane region" description="Helical" evidence="6">
    <location>
        <begin position="28"/>
        <end position="49"/>
    </location>
</feature>
<dbReference type="Pfam" id="PF06835">
    <property type="entry name" value="LptC"/>
    <property type="match status" value="1"/>
</dbReference>
<dbReference type="AlphaFoldDB" id="A0A931NGN3"/>